<reference evidence="2 3" key="1">
    <citation type="submission" date="2020-08" db="EMBL/GenBank/DDBJ databases">
        <title>Sequencing the genomes of 1000 actinobacteria strains.</title>
        <authorList>
            <person name="Klenk H.-P."/>
        </authorList>
    </citation>
    <scope>NUCLEOTIDE SEQUENCE [LARGE SCALE GENOMIC DNA]</scope>
    <source>
        <strain evidence="2 3">DSM 20146</strain>
    </source>
</reference>
<dbReference type="AlphaFoldDB" id="A0A7W4UXJ6"/>
<organism evidence="2 3">
    <name type="scientific">Leifsonia aquatica</name>
    <name type="common">Corynebacterium aquaticum</name>
    <dbReference type="NCBI Taxonomy" id="144185"/>
    <lineage>
        <taxon>Bacteria</taxon>
        <taxon>Bacillati</taxon>
        <taxon>Actinomycetota</taxon>
        <taxon>Actinomycetes</taxon>
        <taxon>Micrococcales</taxon>
        <taxon>Microbacteriaceae</taxon>
        <taxon>Leifsonia</taxon>
    </lineage>
</organism>
<dbReference type="Proteomes" id="UP000538196">
    <property type="component" value="Unassembled WGS sequence"/>
</dbReference>
<evidence type="ECO:0000313" key="2">
    <source>
        <dbReference type="EMBL" id="MBB2968125.1"/>
    </source>
</evidence>
<keyword evidence="1" id="KW-0812">Transmembrane</keyword>
<feature type="transmembrane region" description="Helical" evidence="1">
    <location>
        <begin position="61"/>
        <end position="81"/>
    </location>
</feature>
<keyword evidence="1" id="KW-1133">Transmembrane helix</keyword>
<dbReference type="EMBL" id="JACHVP010000003">
    <property type="protein sequence ID" value="MBB2968125.1"/>
    <property type="molecule type" value="Genomic_DNA"/>
</dbReference>
<feature type="transmembrane region" description="Helical" evidence="1">
    <location>
        <begin position="87"/>
        <end position="104"/>
    </location>
</feature>
<evidence type="ECO:0000256" key="1">
    <source>
        <dbReference type="SAM" id="Phobius"/>
    </source>
</evidence>
<protein>
    <submittedName>
        <fullName evidence="2">Uncharacterized protein</fullName>
    </submittedName>
</protein>
<proteinExistence type="predicted"/>
<dbReference type="InterPro" id="IPR046719">
    <property type="entry name" value="DUF6611"/>
</dbReference>
<dbReference type="Pfam" id="PF20315">
    <property type="entry name" value="DUF6611"/>
    <property type="match status" value="1"/>
</dbReference>
<sequence length="177" mass="19242">MTTTIHLPAPRTRTTRLLEGAYRWGRFEESTALFTARTGVCVRQLVVYAPGTDAADRRILMLWRSWPLVGGALAFAVALALAPVAPLAALVGMLAVYLGGLAVVGRRSRRARHACRSLKASSVQLSTGVETVGDEEALEAAFAELALLESLRDRGRIDEIGFEFGWARVYDRLGTGR</sequence>
<accession>A0A7W4UXJ6</accession>
<keyword evidence="1" id="KW-0472">Membrane</keyword>
<name>A0A7W4UXJ6_LEIAQ</name>
<dbReference type="RefSeq" id="WP_021765608.1">
    <property type="nucleotide sequence ID" value="NZ_JACHVP010000003.1"/>
</dbReference>
<comment type="caution">
    <text evidence="2">The sequence shown here is derived from an EMBL/GenBank/DDBJ whole genome shotgun (WGS) entry which is preliminary data.</text>
</comment>
<evidence type="ECO:0000313" key="3">
    <source>
        <dbReference type="Proteomes" id="UP000538196"/>
    </source>
</evidence>
<keyword evidence="3" id="KW-1185">Reference proteome</keyword>
<gene>
    <name evidence="2" type="ORF">FHX33_002895</name>
</gene>